<evidence type="ECO:0000259" key="3">
    <source>
        <dbReference type="PROSITE" id="PS51831"/>
    </source>
</evidence>
<dbReference type="SMART" id="SM00471">
    <property type="entry name" value="HDc"/>
    <property type="match status" value="1"/>
</dbReference>
<dbReference type="EMBL" id="UINC01051769">
    <property type="protein sequence ID" value="SVB66319.1"/>
    <property type="molecule type" value="Genomic_DNA"/>
</dbReference>
<dbReference type="InterPro" id="IPR011006">
    <property type="entry name" value="CheY-like_superfamily"/>
</dbReference>
<dbReference type="AlphaFoldDB" id="A0A382FUJ8"/>
<evidence type="ECO:0000259" key="4">
    <source>
        <dbReference type="PROSITE" id="PS51832"/>
    </source>
</evidence>
<keyword evidence="1" id="KW-0175">Coiled coil</keyword>
<dbReference type="PROSITE" id="PS51831">
    <property type="entry name" value="HD"/>
    <property type="match status" value="1"/>
</dbReference>
<dbReference type="InterPro" id="IPR006675">
    <property type="entry name" value="HDIG_dom"/>
</dbReference>
<accession>A0A382FUJ8</accession>
<dbReference type="Pfam" id="PF00072">
    <property type="entry name" value="Response_reg"/>
    <property type="match status" value="1"/>
</dbReference>
<dbReference type="PANTHER" id="PTHR45228">
    <property type="entry name" value="CYCLIC DI-GMP PHOSPHODIESTERASE TM_0186-RELATED"/>
    <property type="match status" value="1"/>
</dbReference>
<protein>
    <recommendedName>
        <fullName evidence="6">Response regulatory domain-containing protein</fullName>
    </recommendedName>
</protein>
<dbReference type="Gene3D" id="1.10.3210.10">
    <property type="entry name" value="Hypothetical protein af1432"/>
    <property type="match status" value="1"/>
</dbReference>
<dbReference type="NCBIfam" id="TIGR00277">
    <property type="entry name" value="HDIG"/>
    <property type="match status" value="1"/>
</dbReference>
<dbReference type="InterPro" id="IPR003607">
    <property type="entry name" value="HD/PDEase_dom"/>
</dbReference>
<dbReference type="InterPro" id="IPR052020">
    <property type="entry name" value="Cyclic_di-GMP/3'3'-cGAMP_PDE"/>
</dbReference>
<dbReference type="GO" id="GO:0000160">
    <property type="term" value="P:phosphorelay signal transduction system"/>
    <property type="evidence" value="ECO:0007669"/>
    <property type="project" value="InterPro"/>
</dbReference>
<dbReference type="InterPro" id="IPR001789">
    <property type="entry name" value="Sig_transdc_resp-reg_receiver"/>
</dbReference>
<evidence type="ECO:0000259" key="2">
    <source>
        <dbReference type="PROSITE" id="PS50110"/>
    </source>
</evidence>
<dbReference type="PROSITE" id="PS50110">
    <property type="entry name" value="RESPONSE_REGULATORY"/>
    <property type="match status" value="1"/>
</dbReference>
<proteinExistence type="predicted"/>
<dbReference type="Gene3D" id="3.40.50.2300">
    <property type="match status" value="1"/>
</dbReference>
<organism evidence="5">
    <name type="scientific">marine metagenome</name>
    <dbReference type="NCBI Taxonomy" id="408172"/>
    <lineage>
        <taxon>unclassified sequences</taxon>
        <taxon>metagenomes</taxon>
        <taxon>ecological metagenomes</taxon>
    </lineage>
</organism>
<dbReference type="PANTHER" id="PTHR45228:SF8">
    <property type="entry name" value="TWO-COMPONENT RESPONSE REGULATOR-RELATED"/>
    <property type="match status" value="1"/>
</dbReference>
<dbReference type="PROSITE" id="PS51832">
    <property type="entry name" value="HD_GYP"/>
    <property type="match status" value="1"/>
</dbReference>
<dbReference type="InterPro" id="IPR037522">
    <property type="entry name" value="HD_GYP_dom"/>
</dbReference>
<gene>
    <name evidence="5" type="ORF">METZ01_LOCUS219173</name>
</gene>
<evidence type="ECO:0000256" key="1">
    <source>
        <dbReference type="SAM" id="Coils"/>
    </source>
</evidence>
<feature type="domain" description="HD-GYP" evidence="4">
    <location>
        <begin position="212"/>
        <end position="415"/>
    </location>
</feature>
<dbReference type="CDD" id="cd00077">
    <property type="entry name" value="HDc"/>
    <property type="match status" value="1"/>
</dbReference>
<dbReference type="InterPro" id="IPR006674">
    <property type="entry name" value="HD_domain"/>
</dbReference>
<evidence type="ECO:0000313" key="5">
    <source>
        <dbReference type="EMBL" id="SVB66319.1"/>
    </source>
</evidence>
<dbReference type="SUPFAM" id="SSF52172">
    <property type="entry name" value="CheY-like"/>
    <property type="match status" value="1"/>
</dbReference>
<feature type="coiled-coil region" evidence="1">
    <location>
        <begin position="143"/>
        <end position="219"/>
    </location>
</feature>
<dbReference type="SMART" id="SM00448">
    <property type="entry name" value="REC"/>
    <property type="match status" value="1"/>
</dbReference>
<feature type="domain" description="HD" evidence="3">
    <location>
        <begin position="234"/>
        <end position="364"/>
    </location>
</feature>
<name>A0A382FUJ8_9ZZZZ</name>
<evidence type="ECO:0008006" key="6">
    <source>
        <dbReference type="Google" id="ProtNLM"/>
    </source>
</evidence>
<dbReference type="SUPFAM" id="SSF109604">
    <property type="entry name" value="HD-domain/PDEase-like"/>
    <property type="match status" value="1"/>
</dbReference>
<reference evidence="5" key="1">
    <citation type="submission" date="2018-05" db="EMBL/GenBank/DDBJ databases">
        <authorList>
            <person name="Lanie J.A."/>
            <person name="Ng W.-L."/>
            <person name="Kazmierczak K.M."/>
            <person name="Andrzejewski T.M."/>
            <person name="Davidsen T.M."/>
            <person name="Wayne K.J."/>
            <person name="Tettelin H."/>
            <person name="Glass J.I."/>
            <person name="Rusch D."/>
            <person name="Podicherti R."/>
            <person name="Tsui H.-C.T."/>
            <person name="Winkler M.E."/>
        </authorList>
    </citation>
    <scope>NUCLEOTIDE SEQUENCE</scope>
</reference>
<dbReference type="Pfam" id="PF13487">
    <property type="entry name" value="HD_5"/>
    <property type="match status" value="1"/>
</dbReference>
<feature type="non-terminal residue" evidence="5">
    <location>
        <position position="437"/>
    </location>
</feature>
<feature type="domain" description="Response regulatory" evidence="2">
    <location>
        <begin position="8"/>
        <end position="123"/>
    </location>
</feature>
<sequence length="437" mass="49861">MMNQMKQSILCVDSDEEILVDLKQNLEIVGYRVFTSNDGEQGLEIIKNERPNVIISEQRIPSISGSIFLQETRNILPDAMRILLTTQTDLDEIIDAINLGSIHKFILKPWQPDILLEMIQEGLQQQKLGIENRKLTLRLARQYKYLKETNASLQDELKQTQNELNKLIEEMDKANEQDEIFDDEEATETQLLEKAKLRVKQLYDEVQNLRQATDEYKAIFETLNSIIETSNPELYNHSNRVGAYCSWLAEALELDPKDVADIAQAAILHDIGKLEIDQEILEKPIEELSAAESIIYRQHPFLGRKLIRRIAGLREFGDIIQGHHENYDGTGYPDGISGQSASASAPEIPIGSRLIAIASDYDNMLYSEVHGENLSHEDALKALKEGKSTLYDPELVDKFVEVMEDEETKEKLEQLNRPTRISRIEEVKSGMIVARDI</sequence>